<dbReference type="Proteomes" id="UP001347796">
    <property type="component" value="Unassembled WGS sequence"/>
</dbReference>
<evidence type="ECO:0000313" key="2">
    <source>
        <dbReference type="Proteomes" id="UP001347796"/>
    </source>
</evidence>
<dbReference type="EMBL" id="JAZGQO010000015">
    <property type="protein sequence ID" value="KAK6169041.1"/>
    <property type="molecule type" value="Genomic_DNA"/>
</dbReference>
<reference evidence="1 2" key="1">
    <citation type="submission" date="2024-01" db="EMBL/GenBank/DDBJ databases">
        <title>The genome of the rayed Mediterranean limpet Patella caerulea (Linnaeus, 1758).</title>
        <authorList>
            <person name="Anh-Thu Weber A."/>
            <person name="Halstead-Nussloch G."/>
        </authorList>
    </citation>
    <scope>NUCLEOTIDE SEQUENCE [LARGE SCALE GENOMIC DNA]</scope>
    <source>
        <strain evidence="1">AATW-2023a</strain>
        <tissue evidence="1">Whole specimen</tissue>
    </source>
</reference>
<sequence length="152" mass="16911">MGKTKCLTTEVQGIDMNIIDTIESFRATITALEHIRNDSDGLEHQIQATMSVAEQNGVDPGDEYNRHHRQSKKARRIDDHPETAASLSLVEHYKKESIAVLDAQINAIKANMEAVTNILQSCDLASTTLPRPSRQYRIGTVLCYVSCVDATR</sequence>
<keyword evidence="2" id="KW-1185">Reference proteome</keyword>
<proteinExistence type="predicted"/>
<protein>
    <submittedName>
        <fullName evidence="1">Uncharacterized protein</fullName>
    </submittedName>
</protein>
<name>A0AAN8GDI0_PATCE</name>
<gene>
    <name evidence="1" type="ORF">SNE40_020169</name>
</gene>
<accession>A0AAN8GDI0</accession>
<evidence type="ECO:0000313" key="1">
    <source>
        <dbReference type="EMBL" id="KAK6169041.1"/>
    </source>
</evidence>
<dbReference type="AlphaFoldDB" id="A0AAN8GDI0"/>
<comment type="caution">
    <text evidence="1">The sequence shown here is derived from an EMBL/GenBank/DDBJ whole genome shotgun (WGS) entry which is preliminary data.</text>
</comment>
<organism evidence="1 2">
    <name type="scientific">Patella caerulea</name>
    <name type="common">Rayed Mediterranean limpet</name>
    <dbReference type="NCBI Taxonomy" id="87958"/>
    <lineage>
        <taxon>Eukaryota</taxon>
        <taxon>Metazoa</taxon>
        <taxon>Spiralia</taxon>
        <taxon>Lophotrochozoa</taxon>
        <taxon>Mollusca</taxon>
        <taxon>Gastropoda</taxon>
        <taxon>Patellogastropoda</taxon>
        <taxon>Patelloidea</taxon>
        <taxon>Patellidae</taxon>
        <taxon>Patella</taxon>
    </lineage>
</organism>